<evidence type="ECO:0000313" key="2">
    <source>
        <dbReference type="Proteomes" id="UP000631114"/>
    </source>
</evidence>
<keyword evidence="2" id="KW-1185">Reference proteome</keyword>
<proteinExistence type="predicted"/>
<sequence length="92" mass="10298">MIIPFSSVAFSEDDKLVKQCVSSSLLSDGDSAMPLEYWSCQTSGENPGHKDKGRIRSQYVNSTLNPVHNFSQLMALKEYEHEVIDSQSESLE</sequence>
<dbReference type="AlphaFoldDB" id="A0A835LXP8"/>
<name>A0A835LXP8_9MAGN</name>
<organism evidence="1 2">
    <name type="scientific">Coptis chinensis</name>
    <dbReference type="NCBI Taxonomy" id="261450"/>
    <lineage>
        <taxon>Eukaryota</taxon>
        <taxon>Viridiplantae</taxon>
        <taxon>Streptophyta</taxon>
        <taxon>Embryophyta</taxon>
        <taxon>Tracheophyta</taxon>
        <taxon>Spermatophyta</taxon>
        <taxon>Magnoliopsida</taxon>
        <taxon>Ranunculales</taxon>
        <taxon>Ranunculaceae</taxon>
        <taxon>Coptidoideae</taxon>
        <taxon>Coptis</taxon>
    </lineage>
</organism>
<accession>A0A835LXP8</accession>
<comment type="caution">
    <text evidence="1">The sequence shown here is derived from an EMBL/GenBank/DDBJ whole genome shotgun (WGS) entry which is preliminary data.</text>
</comment>
<evidence type="ECO:0000313" key="1">
    <source>
        <dbReference type="EMBL" id="KAF9603266.1"/>
    </source>
</evidence>
<protein>
    <submittedName>
        <fullName evidence="1">Uncharacterized protein</fullName>
    </submittedName>
</protein>
<reference evidence="1 2" key="1">
    <citation type="submission" date="2020-10" db="EMBL/GenBank/DDBJ databases">
        <title>The Coptis chinensis genome and diversification of protoberbering-type alkaloids.</title>
        <authorList>
            <person name="Wang B."/>
            <person name="Shu S."/>
            <person name="Song C."/>
            <person name="Liu Y."/>
        </authorList>
    </citation>
    <scope>NUCLEOTIDE SEQUENCE [LARGE SCALE GENOMIC DNA]</scope>
    <source>
        <strain evidence="1">HL-2020</strain>
        <tissue evidence="1">Leaf</tissue>
    </source>
</reference>
<gene>
    <name evidence="1" type="ORF">IFM89_034599</name>
</gene>
<dbReference type="EMBL" id="JADFTS010000006">
    <property type="protein sequence ID" value="KAF9603266.1"/>
    <property type="molecule type" value="Genomic_DNA"/>
</dbReference>
<dbReference type="OrthoDB" id="505263at2759"/>
<dbReference type="Proteomes" id="UP000631114">
    <property type="component" value="Unassembled WGS sequence"/>
</dbReference>